<evidence type="ECO:0000313" key="2">
    <source>
        <dbReference type="Proteomes" id="UP001215280"/>
    </source>
</evidence>
<name>A0AAD7NQY5_9AGAR</name>
<comment type="caution">
    <text evidence="1">The sequence shown here is derived from an EMBL/GenBank/DDBJ whole genome shotgun (WGS) entry which is preliminary data.</text>
</comment>
<reference evidence="1" key="1">
    <citation type="submission" date="2023-03" db="EMBL/GenBank/DDBJ databases">
        <title>Massive genome expansion in bonnet fungi (Mycena s.s.) driven by repeated elements and novel gene families across ecological guilds.</title>
        <authorList>
            <consortium name="Lawrence Berkeley National Laboratory"/>
            <person name="Harder C.B."/>
            <person name="Miyauchi S."/>
            <person name="Viragh M."/>
            <person name="Kuo A."/>
            <person name="Thoen E."/>
            <person name="Andreopoulos B."/>
            <person name="Lu D."/>
            <person name="Skrede I."/>
            <person name="Drula E."/>
            <person name="Henrissat B."/>
            <person name="Morin E."/>
            <person name="Kohler A."/>
            <person name="Barry K."/>
            <person name="LaButti K."/>
            <person name="Morin E."/>
            <person name="Salamov A."/>
            <person name="Lipzen A."/>
            <person name="Mereny Z."/>
            <person name="Hegedus B."/>
            <person name="Baldrian P."/>
            <person name="Stursova M."/>
            <person name="Weitz H."/>
            <person name="Taylor A."/>
            <person name="Grigoriev I.V."/>
            <person name="Nagy L.G."/>
            <person name="Martin F."/>
            <person name="Kauserud H."/>
        </authorList>
    </citation>
    <scope>NUCLEOTIDE SEQUENCE</scope>
    <source>
        <strain evidence="1">CBHHK188m</strain>
    </source>
</reference>
<dbReference type="EMBL" id="JARJLG010000020">
    <property type="protein sequence ID" value="KAJ7771943.1"/>
    <property type="molecule type" value="Genomic_DNA"/>
</dbReference>
<keyword evidence="2" id="KW-1185">Reference proteome</keyword>
<gene>
    <name evidence="1" type="ORF">DFH07DRAFT_953238</name>
</gene>
<protein>
    <submittedName>
        <fullName evidence="1">Uncharacterized protein</fullName>
    </submittedName>
</protein>
<dbReference type="Proteomes" id="UP001215280">
    <property type="component" value="Unassembled WGS sequence"/>
</dbReference>
<sequence length="945" mass="101090">MGEACFGRCGSPLATAHVAHALMHYRDGGFVSSLFPSSSRRAFAPFFFSSLRSGVFPAAPSPCTLPPSSRDGVYLSAATTECSAVEPPSLSSPFSRATVSTLAPRRLHAPPLSFPPSPLLSVASATSAPALGGAFCVSSSSPSPPYPLTCSTKLDADSSSSGCRCARRRTSLRFRPQSLYEFINKEDFPMRFDTPARMAQVVSARLSVSCLFFALPTGAHPRRPFPLAGAFACSPSSTSAALLRRHTPSLSHLDILVSTHPGALPDVAAMPYAARCSLLSSPHLLVATVPPPPSSSPSGDDYRAVLLPHLPTLFRVQLRLTLTSFLPQLATTPVGAQVGVFTPKSFHRMCLPLASHKPFLVVHFDGGFYFAHRFPFGATSVSSRARGVVRLPNALGPVFSGDFFYDFDRTSVLEPIDPLLASWHPMKTEPEFREDVYSPPLLRLDPIAESAPTSRLSSSPDDVPLLSSLLLRPNLSGLSSPSRHDTIADSASFLPLYVPASTPTTIGAALPAPCAALHPSLPLCSSALATSRHIGCHTLPPSPLPLALSSTLGARTLPPPAHTCTVIERIVDLSARSLAPTPFASGRISWSPRPVPLTYLANVSKTYALNPVDAASRGPPAPHILNRDCLGDSCSSPDSTASFFDDFSGLMRHDSWGHTPRHADLFTAPAPCLVRRPHPSFVARRFECRSPCFRLPVSSLPLISIAVVLSPCRILSSAGCCLLRRHRQHLDRTNIVASSTPIPFVSGCISSSLRAPPLASLADVRKGAASKSRFLRFCHPRTNRTPSPHKVLASASTRVTMNVHLLASRTHHSFLLVLSRALCPRCAMVRRPSKATSSLVVGIFLLPRCPSPPCPDFADLCLHGFSTTMSRTRRSLRTVTPRAGVFFSHQGHLADSSPVFHAGNLDPVFGYRINGSPVLAAGIACLVQILPSRSPASGTRAYPRF</sequence>
<organism evidence="1 2">
    <name type="scientific">Mycena maculata</name>
    <dbReference type="NCBI Taxonomy" id="230809"/>
    <lineage>
        <taxon>Eukaryota</taxon>
        <taxon>Fungi</taxon>
        <taxon>Dikarya</taxon>
        <taxon>Basidiomycota</taxon>
        <taxon>Agaricomycotina</taxon>
        <taxon>Agaricomycetes</taxon>
        <taxon>Agaricomycetidae</taxon>
        <taxon>Agaricales</taxon>
        <taxon>Marasmiineae</taxon>
        <taxon>Mycenaceae</taxon>
        <taxon>Mycena</taxon>
    </lineage>
</organism>
<dbReference type="AlphaFoldDB" id="A0AAD7NQY5"/>
<evidence type="ECO:0000313" key="1">
    <source>
        <dbReference type="EMBL" id="KAJ7771943.1"/>
    </source>
</evidence>
<proteinExistence type="predicted"/>
<accession>A0AAD7NQY5</accession>